<keyword evidence="2" id="KW-0418">Kinase</keyword>
<dbReference type="GO" id="GO:0004674">
    <property type="term" value="F:protein serine/threonine kinase activity"/>
    <property type="evidence" value="ECO:0007669"/>
    <property type="project" value="UniProtKB-KW"/>
</dbReference>
<dbReference type="InterPro" id="IPR039248">
    <property type="entry name" value="Ptase_RsbX"/>
</dbReference>
<dbReference type="Gene3D" id="3.30.565.10">
    <property type="entry name" value="Histidine kinase-like ATPase, C-terminal domain"/>
    <property type="match status" value="1"/>
</dbReference>
<feature type="domain" description="PPM-type phosphatase" evidence="1">
    <location>
        <begin position="152"/>
        <end position="342"/>
    </location>
</feature>
<keyword evidence="2" id="KW-0723">Serine/threonine-protein kinase</keyword>
<dbReference type="Pfam" id="PF07228">
    <property type="entry name" value="SpoIIE"/>
    <property type="match status" value="1"/>
</dbReference>
<dbReference type="Pfam" id="PF13581">
    <property type="entry name" value="HATPase_c_2"/>
    <property type="match status" value="1"/>
</dbReference>
<gene>
    <name evidence="2" type="ORF">PX52LOC_07318</name>
</gene>
<dbReference type="InterPro" id="IPR003594">
    <property type="entry name" value="HATPase_dom"/>
</dbReference>
<organism evidence="2 3">
    <name type="scientific">Limnoglobus roseus</name>
    <dbReference type="NCBI Taxonomy" id="2598579"/>
    <lineage>
        <taxon>Bacteria</taxon>
        <taxon>Pseudomonadati</taxon>
        <taxon>Planctomycetota</taxon>
        <taxon>Planctomycetia</taxon>
        <taxon>Gemmatales</taxon>
        <taxon>Gemmataceae</taxon>
        <taxon>Limnoglobus</taxon>
    </lineage>
</organism>
<keyword evidence="2" id="KW-0808">Transferase</keyword>
<dbReference type="InterPro" id="IPR001932">
    <property type="entry name" value="PPM-type_phosphatase-like_dom"/>
</dbReference>
<dbReference type="Proteomes" id="UP000324974">
    <property type="component" value="Chromosome"/>
</dbReference>
<dbReference type="InterPro" id="IPR036890">
    <property type="entry name" value="HATPase_C_sf"/>
</dbReference>
<dbReference type="PANTHER" id="PTHR35801">
    <property type="entry name" value="PHOSPHOSERINE PHOSPHATASE RSBX"/>
    <property type="match status" value="1"/>
</dbReference>
<dbReference type="RefSeq" id="WP_218575217.1">
    <property type="nucleotide sequence ID" value="NZ_CP042425.1"/>
</dbReference>
<dbReference type="InterPro" id="IPR036457">
    <property type="entry name" value="PPM-type-like_dom_sf"/>
</dbReference>
<sequence length="350" mass="36916">MEIGPSGDRFLEDSITFPVDDPSRAGEVRRAAVALAARQGFSEVEQGRVAIVATEAATNLSKHAQGGEIILRSLSPFEGGGMELLSLDRGPGITNIGLCLQDGYSTAGTSGNGLGSMQRLSDDFDISSTVGAGTVIMIRFAEKDSSNRPAALGNLGAICLPLTGEEVCGDGWAVKATGGRTTFLMVDGLGHGPLAATAAHEAIRAFHYTPQTEPTEILEMLHAALRATRGAAVAVAEIDPARAVLRFAGVGNIAGTILGPDRRQGLVSMSGTIGHTIRKVQTFEYQYPTDATLVLHSDGLGSQWDLTRHAGIMNRHPSVIAGSLYRDYRRPRDDVTVLVVRDLKGQISSP</sequence>
<accession>A0A5C1AQB7</accession>
<evidence type="ECO:0000259" key="1">
    <source>
        <dbReference type="SMART" id="SM00331"/>
    </source>
</evidence>
<dbReference type="KEGG" id="lrs:PX52LOC_07318"/>
<dbReference type="EMBL" id="CP042425">
    <property type="protein sequence ID" value="QEL20226.1"/>
    <property type="molecule type" value="Genomic_DNA"/>
</dbReference>
<dbReference type="SUPFAM" id="SSF55874">
    <property type="entry name" value="ATPase domain of HSP90 chaperone/DNA topoisomerase II/histidine kinase"/>
    <property type="match status" value="1"/>
</dbReference>
<dbReference type="AlphaFoldDB" id="A0A5C1AQB7"/>
<dbReference type="PANTHER" id="PTHR35801:SF1">
    <property type="entry name" value="PHOSPHOSERINE PHOSPHATASE RSBX"/>
    <property type="match status" value="1"/>
</dbReference>
<dbReference type="Gene3D" id="3.60.40.10">
    <property type="entry name" value="PPM-type phosphatase domain"/>
    <property type="match status" value="1"/>
</dbReference>
<reference evidence="3" key="1">
    <citation type="submission" date="2019-08" db="EMBL/GenBank/DDBJ databases">
        <title>Limnoglobus roseus gen. nov., sp. nov., a novel freshwater planctomycete with a giant genome from the family Gemmataceae.</title>
        <authorList>
            <person name="Kulichevskaya I.S."/>
            <person name="Naumoff D.G."/>
            <person name="Miroshnikov K."/>
            <person name="Ivanova A."/>
            <person name="Philippov D.A."/>
            <person name="Hakobyan A."/>
            <person name="Rijpstra I.C."/>
            <person name="Sinninghe Damste J.S."/>
            <person name="Liesack W."/>
            <person name="Dedysh S.N."/>
        </authorList>
    </citation>
    <scope>NUCLEOTIDE SEQUENCE [LARGE SCALE GENOMIC DNA]</scope>
    <source>
        <strain evidence="3">PX52</strain>
    </source>
</reference>
<dbReference type="SUPFAM" id="SSF81606">
    <property type="entry name" value="PP2C-like"/>
    <property type="match status" value="1"/>
</dbReference>
<protein>
    <submittedName>
        <fullName evidence="2">Serine/threonine protein kinase</fullName>
    </submittedName>
</protein>
<proteinExistence type="predicted"/>
<evidence type="ECO:0000313" key="3">
    <source>
        <dbReference type="Proteomes" id="UP000324974"/>
    </source>
</evidence>
<name>A0A5C1AQB7_9BACT</name>
<dbReference type="SMART" id="SM00331">
    <property type="entry name" value="PP2C_SIG"/>
    <property type="match status" value="1"/>
</dbReference>
<keyword evidence="3" id="KW-1185">Reference proteome</keyword>
<evidence type="ECO:0000313" key="2">
    <source>
        <dbReference type="EMBL" id="QEL20226.1"/>
    </source>
</evidence>